<keyword evidence="1" id="KW-0378">Hydrolase</keyword>
<dbReference type="PANTHER" id="PTHR42967">
    <property type="entry name" value="METAL DEPENDENT HYDROLASE"/>
    <property type="match status" value="1"/>
</dbReference>
<dbReference type="RefSeq" id="WP_152886900.1">
    <property type="nucleotide sequence ID" value="NZ_WHJC01000005.1"/>
</dbReference>
<dbReference type="SUPFAM" id="SSF56281">
    <property type="entry name" value="Metallo-hydrolase/oxidoreductase"/>
    <property type="match status" value="1"/>
</dbReference>
<dbReference type="InterPro" id="IPR036866">
    <property type="entry name" value="RibonucZ/Hydroxyglut_hydro"/>
</dbReference>
<dbReference type="EMBL" id="WHJC01000005">
    <property type="protein sequence ID" value="MPQ42347.1"/>
    <property type="molecule type" value="Genomic_DNA"/>
</dbReference>
<protein>
    <submittedName>
        <fullName evidence="1">Hydrolase</fullName>
    </submittedName>
</protein>
<dbReference type="OrthoDB" id="9789133at2"/>
<evidence type="ECO:0000313" key="1">
    <source>
        <dbReference type="EMBL" id="MPQ42347.1"/>
    </source>
</evidence>
<dbReference type="Pfam" id="PF13483">
    <property type="entry name" value="Lactamase_B_3"/>
    <property type="match status" value="1"/>
</dbReference>
<dbReference type="PANTHER" id="PTHR42967:SF1">
    <property type="entry name" value="MBL FOLD METALLO-HYDROLASE"/>
    <property type="match status" value="1"/>
</dbReference>
<dbReference type="Proteomes" id="UP000430345">
    <property type="component" value="Unassembled WGS sequence"/>
</dbReference>
<keyword evidence="2" id="KW-1185">Reference proteome</keyword>
<name>A0A6I1MJM3_9CLOT</name>
<gene>
    <name evidence="1" type="ORF">GBZ86_01015</name>
</gene>
<proteinExistence type="predicted"/>
<reference evidence="1 2" key="1">
    <citation type="submission" date="2019-10" db="EMBL/GenBank/DDBJ databases">
        <title>The Genome Sequence of Clostridium tarantellae Isolated from Fish Brain.</title>
        <authorList>
            <person name="Bano L."/>
            <person name="Kiel M."/>
            <person name="Sales G."/>
            <person name="Doxey A.C."/>
            <person name="Mansfield M.J."/>
            <person name="Schiavone M."/>
            <person name="Rossetto O."/>
            <person name="Pirazzini M."/>
            <person name="Dobrindt U."/>
            <person name="Montecucco C."/>
        </authorList>
    </citation>
    <scope>NUCLEOTIDE SEQUENCE [LARGE SCALE GENOMIC DNA]</scope>
    <source>
        <strain evidence="1 2">DSM 3997</strain>
    </source>
</reference>
<comment type="caution">
    <text evidence="1">The sequence shown here is derived from an EMBL/GenBank/DDBJ whole genome shotgun (WGS) entry which is preliminary data.</text>
</comment>
<dbReference type="GO" id="GO:0016787">
    <property type="term" value="F:hydrolase activity"/>
    <property type="evidence" value="ECO:0007669"/>
    <property type="project" value="UniProtKB-KW"/>
</dbReference>
<dbReference type="Gene3D" id="3.60.15.10">
    <property type="entry name" value="Ribonuclease Z/Hydroxyacylglutathione hydrolase-like"/>
    <property type="match status" value="1"/>
</dbReference>
<dbReference type="AlphaFoldDB" id="A0A6I1MJM3"/>
<sequence length="214" mass="24886">MNIYWFGHSCFLIKTSKSKRILTDPFDLDIGYVPFKGFVDIVTISHSHFDHNCTKYLNKDTHILNEKVFYECEFFNIKSFTSFHDELNGNKRGDNLIFKFVIDDIVLCHLGDLGHILSKKTILDLGHIDILFIPVGNYFTINLNIVKKLIDLISPKYIIPMHYKTKNFKFFLDGIDKFLLKMKSYKKTTSNMLSVDKTSLPNESTIVILNICEN</sequence>
<evidence type="ECO:0000313" key="2">
    <source>
        <dbReference type="Proteomes" id="UP000430345"/>
    </source>
</evidence>
<organism evidence="1 2">
    <name type="scientific">Clostridium tarantellae</name>
    <dbReference type="NCBI Taxonomy" id="39493"/>
    <lineage>
        <taxon>Bacteria</taxon>
        <taxon>Bacillati</taxon>
        <taxon>Bacillota</taxon>
        <taxon>Clostridia</taxon>
        <taxon>Eubacteriales</taxon>
        <taxon>Clostridiaceae</taxon>
        <taxon>Clostridium</taxon>
    </lineage>
</organism>
<accession>A0A6I1MJM3</accession>